<dbReference type="RefSeq" id="XP_019631978.1">
    <property type="nucleotide sequence ID" value="XM_019776419.1"/>
</dbReference>
<dbReference type="GeneID" id="109475662"/>
<dbReference type="OrthoDB" id="10064655at2759"/>
<accession>A0A6P4Z5T5</accession>
<dbReference type="Proteomes" id="UP000515135">
    <property type="component" value="Unplaced"/>
</dbReference>
<name>A0A6P4Z5T5_BRABE</name>
<evidence type="ECO:0000313" key="3">
    <source>
        <dbReference type="RefSeq" id="XP_019631978.1"/>
    </source>
</evidence>
<keyword evidence="1" id="KW-0732">Signal</keyword>
<proteinExistence type="predicted"/>
<evidence type="ECO:0000313" key="2">
    <source>
        <dbReference type="Proteomes" id="UP000515135"/>
    </source>
</evidence>
<dbReference type="AlphaFoldDB" id="A0A6P4Z5T5"/>
<reference evidence="3" key="1">
    <citation type="submission" date="2025-08" db="UniProtKB">
        <authorList>
            <consortium name="RefSeq"/>
        </authorList>
    </citation>
    <scope>IDENTIFICATION</scope>
    <source>
        <tissue evidence="3">Gonad</tissue>
    </source>
</reference>
<keyword evidence="2" id="KW-1185">Reference proteome</keyword>
<evidence type="ECO:0000256" key="1">
    <source>
        <dbReference type="SAM" id="SignalP"/>
    </source>
</evidence>
<organism evidence="2 3">
    <name type="scientific">Branchiostoma belcheri</name>
    <name type="common">Amphioxus</name>
    <dbReference type="NCBI Taxonomy" id="7741"/>
    <lineage>
        <taxon>Eukaryota</taxon>
        <taxon>Metazoa</taxon>
        <taxon>Chordata</taxon>
        <taxon>Cephalochordata</taxon>
        <taxon>Leptocardii</taxon>
        <taxon>Amphioxiformes</taxon>
        <taxon>Branchiostomatidae</taxon>
        <taxon>Branchiostoma</taxon>
    </lineage>
</organism>
<protein>
    <submittedName>
        <fullName evidence="3">Uncharacterized protein LOC109475662</fullName>
    </submittedName>
</protein>
<sequence>MALGRTCVTLVLLLVVTTSKAMPRKDGLCVLPYVLRGVTPTDYQEDETGENICSTPKYRLFGDLCVRLHLFGSYSKLVEMDFTTATKYCEIQNASLATMIDLSNPNVMKAAEEFIKEEGAIRELLMADHDSCVFLNPDAPWGLQFTACPCNEKRNKMIFCKLPCGHAHEATGHNDTH</sequence>
<feature type="signal peptide" evidence="1">
    <location>
        <begin position="1"/>
        <end position="21"/>
    </location>
</feature>
<gene>
    <name evidence="3" type="primary">LOC109475662</name>
</gene>
<feature type="chain" id="PRO_5027680611" evidence="1">
    <location>
        <begin position="22"/>
        <end position="177"/>
    </location>
</feature>
<dbReference type="KEGG" id="bbel:109475662"/>